<keyword evidence="2" id="KW-1185">Reference proteome</keyword>
<sequence length="69" mass="7275">MNGLDARMRAAQDAGDGPALIALYHEAALTAASDVARGFYLTHAFVHALEAGDARAVDLRAELHAMGRI</sequence>
<protein>
    <submittedName>
        <fullName evidence="1">Uncharacterized protein</fullName>
    </submittedName>
</protein>
<name>A0A5A9YY37_9RHOB</name>
<accession>A0A5A9YY37</accession>
<reference evidence="1 2" key="1">
    <citation type="submission" date="2019-07" db="EMBL/GenBank/DDBJ databases">
        <title>Aquicoccus porphyridii gen. nov., sp. nov., isolated from a small marine red alga, Porphyridium marinum.</title>
        <authorList>
            <person name="Liu L."/>
        </authorList>
    </citation>
    <scope>NUCLEOTIDE SEQUENCE [LARGE SCALE GENOMIC DNA]</scope>
    <source>
        <strain evidence="1 2">L1 8-17</strain>
    </source>
</reference>
<evidence type="ECO:0000313" key="2">
    <source>
        <dbReference type="Proteomes" id="UP000325291"/>
    </source>
</evidence>
<comment type="caution">
    <text evidence="1">The sequence shown here is derived from an EMBL/GenBank/DDBJ whole genome shotgun (WGS) entry which is preliminary data.</text>
</comment>
<proteinExistence type="predicted"/>
<dbReference type="AlphaFoldDB" id="A0A5A9YY37"/>
<dbReference type="Proteomes" id="UP000325291">
    <property type="component" value="Unassembled WGS sequence"/>
</dbReference>
<evidence type="ECO:0000313" key="1">
    <source>
        <dbReference type="EMBL" id="KAA0909764.1"/>
    </source>
</evidence>
<dbReference type="RefSeq" id="WP_111367621.1">
    <property type="nucleotide sequence ID" value="NZ_VINQ01000025.1"/>
</dbReference>
<dbReference type="EMBL" id="VINQ01000025">
    <property type="protein sequence ID" value="KAA0909764.1"/>
    <property type="molecule type" value="Genomic_DNA"/>
</dbReference>
<gene>
    <name evidence="1" type="ORF">FLO80_19965</name>
</gene>
<organism evidence="1 2">
    <name type="scientific">Aquicoccus porphyridii</name>
    <dbReference type="NCBI Taxonomy" id="1852029"/>
    <lineage>
        <taxon>Bacteria</taxon>
        <taxon>Pseudomonadati</taxon>
        <taxon>Pseudomonadota</taxon>
        <taxon>Alphaproteobacteria</taxon>
        <taxon>Rhodobacterales</taxon>
        <taxon>Paracoccaceae</taxon>
        <taxon>Aquicoccus</taxon>
    </lineage>
</organism>